<sequence>MFKTPVENTGLLNLINATPRLTIFSYTMHYLLLVLLLQRLTVPIYSRHDGSKTEGHSLPKRVHVAKKEELLGEDTNRIDRAEYSLQNLVSPERYEANKFFNKPPSKEIGGLRVDTMSPAQVSFIQSSTQWHKYYKPMSSSSYPSTIYPEDPVLFPGVKAYKGQKTSERDGYNEGISDLVNEGATRQHHMTNEWGTNSYGSYGDMAGGDQRQNDYENTPFTDKSWWNPKTEAKNANGYESLDGKSVAVPEPRNTQDDLLNSESRFIGRSHELLDGGDMGSIRHHSNFLGGQNRGLLNKLESLKENGVIPQGEEEKVFFNGNQKFLTQSGVASPPLDTPPGPSEGLGTALAEELLQKNKGKFRDEGESTNIIEGIGETASVLRTGQRDFDDASLLSKPLLDEKATQRTTMYHNNDFDSDTGHLVLIRSHQVKENDARRKYARKFDKVVKQKQLVTSRSNRVKIDVAGQRVSHKLNSQQAKTAASMKSLKSRKEKPCKRCNRALLMKNLS</sequence>
<evidence type="ECO:0000313" key="2">
    <source>
        <dbReference type="EMBL" id="CAH3152386.1"/>
    </source>
</evidence>
<evidence type="ECO:0000313" key="3">
    <source>
        <dbReference type="Proteomes" id="UP001159428"/>
    </source>
</evidence>
<keyword evidence="3" id="KW-1185">Reference proteome</keyword>
<protein>
    <submittedName>
        <fullName evidence="2">Uncharacterized protein</fullName>
    </submittedName>
</protein>
<comment type="caution">
    <text evidence="2">The sequence shown here is derived from an EMBL/GenBank/DDBJ whole genome shotgun (WGS) entry which is preliminary data.</text>
</comment>
<dbReference type="AlphaFoldDB" id="A0AAU9XLL5"/>
<reference evidence="2 3" key="1">
    <citation type="submission" date="2022-05" db="EMBL/GenBank/DDBJ databases">
        <authorList>
            <consortium name="Genoscope - CEA"/>
            <person name="William W."/>
        </authorList>
    </citation>
    <scope>NUCLEOTIDE SEQUENCE [LARGE SCALE GENOMIC DNA]</scope>
</reference>
<proteinExistence type="predicted"/>
<name>A0AAU9XLL5_9CNID</name>
<accession>A0AAU9XLL5</accession>
<dbReference type="EMBL" id="CALNXJ010000051">
    <property type="protein sequence ID" value="CAH3152386.1"/>
    <property type="molecule type" value="Genomic_DNA"/>
</dbReference>
<feature type="region of interest" description="Disordered" evidence="1">
    <location>
        <begin position="218"/>
        <end position="256"/>
    </location>
</feature>
<dbReference type="Proteomes" id="UP001159428">
    <property type="component" value="Unassembled WGS sequence"/>
</dbReference>
<evidence type="ECO:0000256" key="1">
    <source>
        <dbReference type="SAM" id="MobiDB-lite"/>
    </source>
</evidence>
<gene>
    <name evidence="2" type="ORF">PMEA_00026662</name>
</gene>
<organism evidence="2 3">
    <name type="scientific">Pocillopora meandrina</name>
    <dbReference type="NCBI Taxonomy" id="46732"/>
    <lineage>
        <taxon>Eukaryota</taxon>
        <taxon>Metazoa</taxon>
        <taxon>Cnidaria</taxon>
        <taxon>Anthozoa</taxon>
        <taxon>Hexacorallia</taxon>
        <taxon>Scleractinia</taxon>
        <taxon>Astrocoeniina</taxon>
        <taxon>Pocilloporidae</taxon>
        <taxon>Pocillopora</taxon>
    </lineage>
</organism>